<sequence>MATNKDETEEITDEDYLDPRIQVELEGLNNATDNINKLEMELDEANGTFRMLMNDSTRRITLWSHKLGSCVDKARPYYEALEISKQAQIDCQRAAVKFQRANEIHAAAKETVALAETRYLSKQDEWKFDAAWQEMLNHATKKVMEAEHAKAESGREHQKRATLYNAAEQKVQVLEQKLRRSILKSRPYFEEKAVCESSLAAQKQRINELQRAISTAKSQYAASLRQLEAISEEIHLRRKDKNTPKGPREPGVGAELVPSLPNEVPLNKTSVSAPNTPSHRNRAKDLDCTLDVDDTLSLGSVSRATSSVVSDSEDQEEDLDMLRAHVKELSQMSSEELTDEWESELSETIHRLDNALLLRECEEELASASTQQL</sequence>
<dbReference type="InterPro" id="IPR007940">
    <property type="entry name" value="SH3BP5"/>
</dbReference>
<dbReference type="EMBL" id="GEBQ01004911">
    <property type="protein sequence ID" value="JAT35066.1"/>
    <property type="molecule type" value="Transcribed_RNA"/>
</dbReference>
<dbReference type="PANTHER" id="PTHR19423:SF1">
    <property type="entry name" value="SH3 DOMAIN-BINDING PROTEIN 5"/>
    <property type="match status" value="1"/>
</dbReference>
<gene>
    <name evidence="5" type="ORF">g.7294</name>
</gene>
<evidence type="ECO:0008006" key="6">
    <source>
        <dbReference type="Google" id="ProtNLM"/>
    </source>
</evidence>
<evidence type="ECO:0000313" key="5">
    <source>
        <dbReference type="EMBL" id="JAT35066.1"/>
    </source>
</evidence>
<organism evidence="5">
    <name type="scientific">Graphocephala atropunctata</name>
    <dbReference type="NCBI Taxonomy" id="36148"/>
    <lineage>
        <taxon>Eukaryota</taxon>
        <taxon>Metazoa</taxon>
        <taxon>Ecdysozoa</taxon>
        <taxon>Arthropoda</taxon>
        <taxon>Hexapoda</taxon>
        <taxon>Insecta</taxon>
        <taxon>Pterygota</taxon>
        <taxon>Neoptera</taxon>
        <taxon>Paraneoptera</taxon>
        <taxon>Hemiptera</taxon>
        <taxon>Auchenorrhyncha</taxon>
        <taxon>Membracoidea</taxon>
        <taxon>Cicadellidae</taxon>
        <taxon>Cicadellinae</taxon>
        <taxon>Cicadellini</taxon>
        <taxon>Graphocephala</taxon>
    </lineage>
</organism>
<dbReference type="GO" id="GO:0005737">
    <property type="term" value="C:cytoplasm"/>
    <property type="evidence" value="ECO:0007669"/>
    <property type="project" value="TreeGrafter"/>
</dbReference>
<comment type="similarity">
    <text evidence="1">Belongs to the SH3BP5 family.</text>
</comment>
<dbReference type="Pfam" id="PF05276">
    <property type="entry name" value="SH3BP5"/>
    <property type="match status" value="1"/>
</dbReference>
<accession>A0A1B6MGM8</accession>
<evidence type="ECO:0000256" key="4">
    <source>
        <dbReference type="SAM" id="MobiDB-lite"/>
    </source>
</evidence>
<dbReference type="GO" id="GO:0004860">
    <property type="term" value="F:protein kinase inhibitor activity"/>
    <property type="evidence" value="ECO:0007669"/>
    <property type="project" value="TreeGrafter"/>
</dbReference>
<evidence type="ECO:0000256" key="1">
    <source>
        <dbReference type="ARBA" id="ARBA00007796"/>
    </source>
</evidence>
<keyword evidence="2 3" id="KW-0175">Coiled coil</keyword>
<evidence type="ECO:0000256" key="2">
    <source>
        <dbReference type="ARBA" id="ARBA00023054"/>
    </source>
</evidence>
<name>A0A1B6MGM8_9HEMI</name>
<dbReference type="GO" id="GO:0035556">
    <property type="term" value="P:intracellular signal transduction"/>
    <property type="evidence" value="ECO:0007669"/>
    <property type="project" value="InterPro"/>
</dbReference>
<feature type="coiled-coil region" evidence="3">
    <location>
        <begin position="21"/>
        <end position="55"/>
    </location>
</feature>
<feature type="coiled-coil region" evidence="3">
    <location>
        <begin position="164"/>
        <end position="226"/>
    </location>
</feature>
<dbReference type="PANTHER" id="PTHR19423">
    <property type="entry name" value="SH3 DOMAIN-BINDING PROTEIN 5"/>
    <property type="match status" value="1"/>
</dbReference>
<feature type="region of interest" description="Disordered" evidence="4">
    <location>
        <begin position="235"/>
        <end position="283"/>
    </location>
</feature>
<protein>
    <recommendedName>
        <fullName evidence="6">SH3 domain-binding protein 5 homolog</fullName>
    </recommendedName>
</protein>
<dbReference type="AlphaFoldDB" id="A0A1B6MGM8"/>
<evidence type="ECO:0000256" key="3">
    <source>
        <dbReference type="SAM" id="Coils"/>
    </source>
</evidence>
<proteinExistence type="inferred from homology"/>
<feature type="compositionally biased region" description="Polar residues" evidence="4">
    <location>
        <begin position="267"/>
        <end position="278"/>
    </location>
</feature>
<reference evidence="5" key="1">
    <citation type="submission" date="2015-11" db="EMBL/GenBank/DDBJ databases">
        <title>De novo transcriptome assembly of four potential Pierce s Disease insect vectors from Arizona vineyards.</title>
        <authorList>
            <person name="Tassone E.E."/>
        </authorList>
    </citation>
    <scope>NUCLEOTIDE SEQUENCE</scope>
</reference>